<sequence length="543" mass="59033">MLGNHLRASSAQRGALRLRNQHIILIHRRLVTLQRMHSATGLAMDCLSYPERQKNTLSLAFLRLFVHVIPVRRPDGADAPPVVQAPSPANAPLSQRPQLRVLCTPAVSRARGHRSDNSSSSLPPHSSNVPVHTSHPLTVAPLMAIQTRAHAGHSHGHHHHHHDNVYLTSSNKNDAGVRITRIGLLVNLAMAIGKFVGGYIFHSQALVADAYHALTDLVSDFMTLGTVSWSLKPPTERFPNGYGKVESIGALGVSSLLLCGGVFMGLNATEVLLGLFFPEVAETLSHAGLLGHGHSHGHSHGAEALGPNINAAWLAGGSIIVKEYLYHATMKIAKERKSSVLASNAVHHRIDSLTSFVALLTIGGSHMFTDASWLDPVGGLVISMMVIRAGWDNTKTALLELADTTVDGEIKASVEKATSKALAEAGNSQLVEIRDVQGLKSGQNYLMEVELAVPGSWQVDQSWEIEKSVRERVGSRVRGVKRVKVRFVPQNDKEVNFTEEFIPPGVSPRSSPEPEDSDEVHEHDHDHGHTHSHSQENGVHKRR</sequence>
<organism evidence="10 11">
    <name type="scientific">Byssochlamys spectabilis (strain No. 5 / NBRC 109023)</name>
    <name type="common">Paecilomyces variotii</name>
    <dbReference type="NCBI Taxonomy" id="1356009"/>
    <lineage>
        <taxon>Eukaryota</taxon>
        <taxon>Fungi</taxon>
        <taxon>Dikarya</taxon>
        <taxon>Ascomycota</taxon>
        <taxon>Pezizomycotina</taxon>
        <taxon>Eurotiomycetes</taxon>
        <taxon>Eurotiomycetidae</taxon>
        <taxon>Eurotiales</taxon>
        <taxon>Thermoascaceae</taxon>
        <taxon>Paecilomyces</taxon>
    </lineage>
</organism>
<dbReference type="GO" id="GO:0008324">
    <property type="term" value="F:monoatomic cation transmembrane transporter activity"/>
    <property type="evidence" value="ECO:0007669"/>
    <property type="project" value="InterPro"/>
</dbReference>
<feature type="region of interest" description="Disordered" evidence="8">
    <location>
        <begin position="498"/>
        <end position="543"/>
    </location>
</feature>
<dbReference type="Gene3D" id="3.30.70.1350">
    <property type="entry name" value="Cation efflux protein, cytoplasmic domain"/>
    <property type="match status" value="1"/>
</dbReference>
<dbReference type="HOGENOM" id="CLU_013430_12_1_1"/>
<dbReference type="InterPro" id="IPR036837">
    <property type="entry name" value="Cation_efflux_CTD_sf"/>
</dbReference>
<keyword evidence="7" id="KW-0472">Membrane</keyword>
<feature type="compositionally biased region" description="Basic and acidic residues" evidence="8">
    <location>
        <begin position="520"/>
        <end position="529"/>
    </location>
</feature>
<reference evidence="11" key="1">
    <citation type="journal article" date="2014" name="Genome Announc.">
        <title>Draft genome sequence of the formaldehyde-resistant fungus Byssochlamys spectabilis No. 5 (anamorph Paecilomyces variotii No. 5) (NBRC109023).</title>
        <authorList>
            <person name="Oka T."/>
            <person name="Ekino K."/>
            <person name="Fukuda K."/>
            <person name="Nomura Y."/>
        </authorList>
    </citation>
    <scope>NUCLEOTIDE SEQUENCE [LARGE SCALE GENOMIC DNA]</scope>
    <source>
        <strain evidence="11">No. 5 / NBRC 109023</strain>
    </source>
</reference>
<evidence type="ECO:0000256" key="2">
    <source>
        <dbReference type="ARBA" id="ARBA00008873"/>
    </source>
</evidence>
<evidence type="ECO:0000313" key="11">
    <source>
        <dbReference type="Proteomes" id="UP000018001"/>
    </source>
</evidence>
<keyword evidence="3" id="KW-0813">Transport</keyword>
<dbReference type="GO" id="GO:0030003">
    <property type="term" value="P:intracellular monoatomic cation homeostasis"/>
    <property type="evidence" value="ECO:0007669"/>
    <property type="project" value="UniProtKB-ARBA"/>
</dbReference>
<dbReference type="Gene3D" id="1.20.1510.10">
    <property type="entry name" value="Cation efflux protein transmembrane domain"/>
    <property type="match status" value="1"/>
</dbReference>
<dbReference type="GO" id="GO:0098771">
    <property type="term" value="P:inorganic ion homeostasis"/>
    <property type="evidence" value="ECO:0007669"/>
    <property type="project" value="UniProtKB-ARBA"/>
</dbReference>
<name>V5I5W9_BYSSN</name>
<dbReference type="GO" id="GO:0005739">
    <property type="term" value="C:mitochondrion"/>
    <property type="evidence" value="ECO:0007669"/>
    <property type="project" value="UniProtKB-ARBA"/>
</dbReference>
<evidence type="ECO:0000256" key="8">
    <source>
        <dbReference type="SAM" id="MobiDB-lite"/>
    </source>
</evidence>
<evidence type="ECO:0000256" key="7">
    <source>
        <dbReference type="ARBA" id="ARBA00023136"/>
    </source>
</evidence>
<dbReference type="NCBIfam" id="TIGR01297">
    <property type="entry name" value="CDF"/>
    <property type="match status" value="1"/>
</dbReference>
<dbReference type="OrthoDB" id="435980at2759"/>
<evidence type="ECO:0000256" key="1">
    <source>
        <dbReference type="ARBA" id="ARBA00004141"/>
    </source>
</evidence>
<keyword evidence="11" id="KW-1185">Reference proteome</keyword>
<comment type="similarity">
    <text evidence="2">Belongs to the cation diffusion facilitator (CDF) transporter (TC 2.A.4) family. SLC30A subfamily.</text>
</comment>
<feature type="compositionally biased region" description="Low complexity" evidence="8">
    <location>
        <begin position="117"/>
        <end position="132"/>
    </location>
</feature>
<proteinExistence type="inferred from homology"/>
<evidence type="ECO:0000256" key="5">
    <source>
        <dbReference type="ARBA" id="ARBA00022989"/>
    </source>
</evidence>
<gene>
    <name evidence="10" type="ORF">PVAR5_8424</name>
</gene>
<dbReference type="Pfam" id="PF01545">
    <property type="entry name" value="Cation_efflux"/>
    <property type="match status" value="1"/>
</dbReference>
<dbReference type="InterPro" id="IPR027469">
    <property type="entry name" value="Cation_efflux_TMD_sf"/>
</dbReference>
<dbReference type="FunFam" id="1.20.1510.10:FF:000013">
    <property type="entry name" value="Cation efflux family protein"/>
    <property type="match status" value="1"/>
</dbReference>
<dbReference type="InParanoid" id="V5I5W9"/>
<feature type="region of interest" description="Disordered" evidence="8">
    <location>
        <begin position="107"/>
        <end position="133"/>
    </location>
</feature>
<evidence type="ECO:0000256" key="3">
    <source>
        <dbReference type="ARBA" id="ARBA00022448"/>
    </source>
</evidence>
<dbReference type="SUPFAM" id="SSF161111">
    <property type="entry name" value="Cation efflux protein transmembrane domain-like"/>
    <property type="match status" value="1"/>
</dbReference>
<keyword evidence="5" id="KW-1133">Transmembrane helix</keyword>
<dbReference type="InterPro" id="IPR002524">
    <property type="entry name" value="Cation_efflux"/>
</dbReference>
<dbReference type="eggNOG" id="KOG1485">
    <property type="taxonomic scope" value="Eukaryota"/>
</dbReference>
<keyword evidence="4" id="KW-0812">Transmembrane</keyword>
<dbReference type="PANTHER" id="PTHR43840">
    <property type="entry name" value="MITOCHONDRIAL METAL TRANSPORTER 1-RELATED"/>
    <property type="match status" value="1"/>
</dbReference>
<feature type="domain" description="Cation efflux protein transmembrane" evidence="9">
    <location>
        <begin position="182"/>
        <end position="401"/>
    </location>
</feature>
<dbReference type="AlphaFoldDB" id="V5I5W9"/>
<dbReference type="InterPro" id="IPR050291">
    <property type="entry name" value="CDF_Transporter"/>
</dbReference>
<dbReference type="EMBL" id="BAUL01000313">
    <property type="protein sequence ID" value="GAD99700.1"/>
    <property type="molecule type" value="Genomic_DNA"/>
</dbReference>
<dbReference type="InterPro" id="IPR058533">
    <property type="entry name" value="Cation_efflux_TM"/>
</dbReference>
<comment type="caution">
    <text evidence="10">The sequence shown here is derived from an EMBL/GenBank/DDBJ whole genome shotgun (WGS) entry which is preliminary data.</text>
</comment>
<accession>V5I5W9</accession>
<evidence type="ECO:0000256" key="4">
    <source>
        <dbReference type="ARBA" id="ARBA00022692"/>
    </source>
</evidence>
<dbReference type="GO" id="GO:0016020">
    <property type="term" value="C:membrane"/>
    <property type="evidence" value="ECO:0007669"/>
    <property type="project" value="UniProtKB-SubCell"/>
</dbReference>
<comment type="subcellular location">
    <subcellularLocation>
        <location evidence="1">Membrane</location>
        <topology evidence="1">Multi-pass membrane protein</topology>
    </subcellularLocation>
</comment>
<protein>
    <submittedName>
        <fullName evidence="10">Cation efflux family protein</fullName>
    </submittedName>
</protein>
<dbReference type="FunCoup" id="V5I5W9">
    <property type="interactions" value="84"/>
</dbReference>
<keyword evidence="6" id="KW-0406">Ion transport</keyword>
<dbReference type="Proteomes" id="UP000018001">
    <property type="component" value="Unassembled WGS sequence"/>
</dbReference>
<evidence type="ECO:0000256" key="6">
    <source>
        <dbReference type="ARBA" id="ARBA00023065"/>
    </source>
</evidence>
<dbReference type="PANTHER" id="PTHR43840:SF15">
    <property type="entry name" value="MITOCHONDRIAL METAL TRANSPORTER 1-RELATED"/>
    <property type="match status" value="1"/>
</dbReference>
<evidence type="ECO:0000313" key="10">
    <source>
        <dbReference type="EMBL" id="GAD99700.1"/>
    </source>
</evidence>
<dbReference type="FunFam" id="3.30.70.1350:FF:000010">
    <property type="entry name" value="Cation efflux family protein, putative"/>
    <property type="match status" value="1"/>
</dbReference>
<evidence type="ECO:0000259" key="9">
    <source>
        <dbReference type="Pfam" id="PF01545"/>
    </source>
</evidence>